<feature type="domain" description="KIB1-4 beta-propeller" evidence="1">
    <location>
        <begin position="390"/>
        <end position="535"/>
    </location>
</feature>
<dbReference type="OrthoDB" id="1263126at2759"/>
<dbReference type="AlphaFoldDB" id="A0A9J5X7D9"/>
<organism evidence="2 3">
    <name type="scientific">Solanum commersonii</name>
    <name type="common">Commerson's wild potato</name>
    <name type="synonym">Commerson's nightshade</name>
    <dbReference type="NCBI Taxonomy" id="4109"/>
    <lineage>
        <taxon>Eukaryota</taxon>
        <taxon>Viridiplantae</taxon>
        <taxon>Streptophyta</taxon>
        <taxon>Embryophyta</taxon>
        <taxon>Tracheophyta</taxon>
        <taxon>Spermatophyta</taxon>
        <taxon>Magnoliopsida</taxon>
        <taxon>eudicotyledons</taxon>
        <taxon>Gunneridae</taxon>
        <taxon>Pentapetalae</taxon>
        <taxon>asterids</taxon>
        <taxon>lamiids</taxon>
        <taxon>Solanales</taxon>
        <taxon>Solanaceae</taxon>
        <taxon>Solanoideae</taxon>
        <taxon>Solaneae</taxon>
        <taxon>Solanum</taxon>
    </lineage>
</organism>
<dbReference type="InterPro" id="IPR005174">
    <property type="entry name" value="KIB1-4_b-propeller"/>
</dbReference>
<accession>A0A9J5X7D9</accession>
<gene>
    <name evidence="2" type="ORF">H5410_044643</name>
</gene>
<dbReference type="PANTHER" id="PTHR33127">
    <property type="entry name" value="TRANSMEMBRANE PROTEIN"/>
    <property type="match status" value="1"/>
</dbReference>
<protein>
    <recommendedName>
        <fullName evidence="1">KIB1-4 beta-propeller domain-containing protein</fullName>
    </recommendedName>
</protein>
<dbReference type="Pfam" id="PF03478">
    <property type="entry name" value="Beta-prop_KIB1-4"/>
    <property type="match status" value="1"/>
</dbReference>
<dbReference type="EMBL" id="JACXVP010000009">
    <property type="protein sequence ID" value="KAG5584209.1"/>
    <property type="molecule type" value="Genomic_DNA"/>
</dbReference>
<evidence type="ECO:0000313" key="3">
    <source>
        <dbReference type="Proteomes" id="UP000824120"/>
    </source>
</evidence>
<evidence type="ECO:0000313" key="2">
    <source>
        <dbReference type="EMBL" id="KAG5584209.1"/>
    </source>
</evidence>
<reference evidence="2 3" key="1">
    <citation type="submission" date="2020-09" db="EMBL/GenBank/DDBJ databases">
        <title>De no assembly of potato wild relative species, Solanum commersonii.</title>
        <authorList>
            <person name="Cho K."/>
        </authorList>
    </citation>
    <scope>NUCLEOTIDE SEQUENCE [LARGE SCALE GENOMIC DNA]</scope>
    <source>
        <strain evidence="2">LZ3.2</strain>
        <tissue evidence="2">Leaf</tissue>
    </source>
</reference>
<proteinExistence type="predicted"/>
<keyword evidence="3" id="KW-1185">Reference proteome</keyword>
<evidence type="ECO:0000259" key="1">
    <source>
        <dbReference type="Pfam" id="PF03478"/>
    </source>
</evidence>
<dbReference type="Proteomes" id="UP000824120">
    <property type="component" value="Chromosome 9"/>
</dbReference>
<comment type="caution">
    <text evidence="2">The sequence shown here is derived from an EMBL/GenBank/DDBJ whole genome shotgun (WGS) entry which is preliminary data.</text>
</comment>
<dbReference type="PANTHER" id="PTHR33127:SF5">
    <property type="entry name" value="TRANSMEMBRANE PROTEIN"/>
    <property type="match status" value="1"/>
</dbReference>
<sequence>MGSNIDYNIHCTCILLMHQVECNPQLFMLQKRMPQLCIQPEVQDQDNHLVREMGHVKEKCYKLIGYPENFKGKKRAHVATHPLAGLNLGYNHGPQATEHGVGVGPAPVLTQHQYNQIVQMLNKCSIGNTGANMGGNSNYTANTASANTANTAGTFFSHIDDSVKWVVDTGATNHMIGDKSVLQTGTSIDDTGKKSLAVQKEVDAALWHRRMGHAPIDVHFNEHVFPFEKKLAHPDTRNQVSSPVSVDDFDLLFDVESVISPVRQSTDNAIQPTDANVQENADDVRKSHRSIRPPLWHKDFVMTNNKRSCQYPISNVMSYTDILKSISSHLVAGDYFVFHAVCKPWREHPLPPQLHLHHDDSPSPFLMTLHKETGIVEFFNSVYNALIIPTMVISKLKGSTIRSSKANWLLMSHGNRGMFFFNPKSNDIIELPDLPSIHNCFSAWTFSCPLDSSSSSCFVVGFDEVGSLPGVYIIKVGDTTWTYHYFLNELRNCQGLFSLLGCDNLVFFKNTTVCVLGELGDKGTLEILTIKQNSAAETPSWQFYGTPFSCTKQKSIREVYMVEDVDNRGMLAVFLTHEQGKVEPLAVGETNVNFNTKAPYEAILKLHQMTKNLLKTILKSIEFIHGVPNVRFTMEEKEQFAREEGVH</sequence>
<name>A0A9J5X7D9_SOLCO</name>